<keyword evidence="3" id="KW-1185">Reference proteome</keyword>
<reference evidence="2 3" key="1">
    <citation type="submission" date="2018-01" db="EMBL/GenBank/DDBJ databases">
        <title>Genome characterization of the sugarcane-associated fungus Trichoderma ghanense CCMA-1212 and their application in lignocelulose bioconversion.</title>
        <authorList>
            <person name="Steindorff A.S."/>
            <person name="Mendes T.D."/>
            <person name="Vilela E.S.D."/>
            <person name="Rodrigues D.S."/>
            <person name="Formighieri E.F."/>
            <person name="Melo I.S."/>
            <person name="Favaro L.C.L."/>
        </authorList>
    </citation>
    <scope>NUCLEOTIDE SEQUENCE [LARGE SCALE GENOMIC DNA]</scope>
    <source>
        <strain evidence="2 3">CCMA-1212</strain>
    </source>
</reference>
<proteinExistence type="predicted"/>
<organism evidence="2 3">
    <name type="scientific">Trichoderma ghanense</name>
    <dbReference type="NCBI Taxonomy" id="65468"/>
    <lineage>
        <taxon>Eukaryota</taxon>
        <taxon>Fungi</taxon>
        <taxon>Dikarya</taxon>
        <taxon>Ascomycota</taxon>
        <taxon>Pezizomycotina</taxon>
        <taxon>Sordariomycetes</taxon>
        <taxon>Hypocreomycetidae</taxon>
        <taxon>Hypocreales</taxon>
        <taxon>Hypocreaceae</taxon>
        <taxon>Trichoderma</taxon>
    </lineage>
</organism>
<dbReference type="RefSeq" id="XP_073558684.1">
    <property type="nucleotide sequence ID" value="XM_073702244.1"/>
</dbReference>
<dbReference type="GeneID" id="300576694"/>
<gene>
    <name evidence="2" type="ORF">CCMA1212_004963</name>
</gene>
<comment type="caution">
    <text evidence="2">The sequence shown here is derived from an EMBL/GenBank/DDBJ whole genome shotgun (WGS) entry which is preliminary data.</text>
</comment>
<evidence type="ECO:0000256" key="1">
    <source>
        <dbReference type="SAM" id="MobiDB-lite"/>
    </source>
</evidence>
<dbReference type="EMBL" id="PPTA01000006">
    <property type="protein sequence ID" value="TFB02483.1"/>
    <property type="molecule type" value="Genomic_DNA"/>
</dbReference>
<dbReference type="Proteomes" id="UP001642720">
    <property type="component" value="Unassembled WGS sequence"/>
</dbReference>
<protein>
    <submittedName>
        <fullName evidence="2">Uncharacterized protein</fullName>
    </submittedName>
</protein>
<sequence>MEDVLMTFLFVTGSDGGDEGLDEDTQDQMGFWLDETTGGGDGGYQAGLRGHEHAGGHDDVSSLHEDDEQEAIVDDAQVLSQVVRR</sequence>
<accession>A0ABY2H2R4</accession>
<evidence type="ECO:0000313" key="3">
    <source>
        <dbReference type="Proteomes" id="UP001642720"/>
    </source>
</evidence>
<name>A0ABY2H2R4_9HYPO</name>
<evidence type="ECO:0000313" key="2">
    <source>
        <dbReference type="EMBL" id="TFB02483.1"/>
    </source>
</evidence>
<feature type="region of interest" description="Disordered" evidence="1">
    <location>
        <begin position="31"/>
        <end position="77"/>
    </location>
</feature>
<feature type="compositionally biased region" description="Basic and acidic residues" evidence="1">
    <location>
        <begin position="49"/>
        <end position="64"/>
    </location>
</feature>